<dbReference type="AlphaFoldDB" id="A0AAV9JUB6"/>
<dbReference type="EMBL" id="JAVFHQ010000005">
    <property type="protein sequence ID" value="KAK4549154.1"/>
    <property type="molecule type" value="Genomic_DNA"/>
</dbReference>
<dbReference type="Proteomes" id="UP001324427">
    <property type="component" value="Unassembled WGS sequence"/>
</dbReference>
<reference evidence="2 3" key="1">
    <citation type="submission" date="2021-11" db="EMBL/GenBank/DDBJ databases">
        <title>Black yeast isolated from Biological Soil Crust.</title>
        <authorList>
            <person name="Kurbessoian T."/>
        </authorList>
    </citation>
    <scope>NUCLEOTIDE SEQUENCE [LARGE SCALE GENOMIC DNA]</scope>
    <source>
        <strain evidence="2 3">CCFEE 5522</strain>
    </source>
</reference>
<keyword evidence="1" id="KW-0732">Signal</keyword>
<keyword evidence="3" id="KW-1185">Reference proteome</keyword>
<comment type="caution">
    <text evidence="2">The sequence shown here is derived from an EMBL/GenBank/DDBJ whole genome shotgun (WGS) entry which is preliminary data.</text>
</comment>
<name>A0AAV9JUB6_9PEZI</name>
<sequence>MKNVLAAAALALPAFAHAASTGFQQQQATFDDITVTVPVASLQAIDTYQYLLWTGFDVIDVSLAPTGVAPQSEPNVAVQYLLTTGTSNTASLTPATGVSYFALQSFYFGCVASSQETAAGLPIACSLTLTGKRGGETIATQEVSFDPSELALTSNMTKVVFAGSFQAVDEVTFEQTAVLATAISVMYDEVSYATFAA</sequence>
<protein>
    <submittedName>
        <fullName evidence="2">Uncharacterized protein</fullName>
    </submittedName>
</protein>
<feature type="chain" id="PRO_5043709704" evidence="1">
    <location>
        <begin position="19"/>
        <end position="197"/>
    </location>
</feature>
<evidence type="ECO:0000313" key="3">
    <source>
        <dbReference type="Proteomes" id="UP001324427"/>
    </source>
</evidence>
<feature type="signal peptide" evidence="1">
    <location>
        <begin position="1"/>
        <end position="18"/>
    </location>
</feature>
<organism evidence="2 3">
    <name type="scientific">Oleoguttula mirabilis</name>
    <dbReference type="NCBI Taxonomy" id="1507867"/>
    <lineage>
        <taxon>Eukaryota</taxon>
        <taxon>Fungi</taxon>
        <taxon>Dikarya</taxon>
        <taxon>Ascomycota</taxon>
        <taxon>Pezizomycotina</taxon>
        <taxon>Dothideomycetes</taxon>
        <taxon>Dothideomycetidae</taxon>
        <taxon>Mycosphaerellales</taxon>
        <taxon>Teratosphaeriaceae</taxon>
        <taxon>Oleoguttula</taxon>
    </lineage>
</organism>
<accession>A0AAV9JUB6</accession>
<gene>
    <name evidence="2" type="ORF">LTR36_007612</name>
</gene>
<proteinExistence type="predicted"/>
<evidence type="ECO:0000256" key="1">
    <source>
        <dbReference type="SAM" id="SignalP"/>
    </source>
</evidence>
<evidence type="ECO:0000313" key="2">
    <source>
        <dbReference type="EMBL" id="KAK4549154.1"/>
    </source>
</evidence>